<evidence type="ECO:0000313" key="3">
    <source>
        <dbReference type="EMBL" id="ARQ02692.1"/>
    </source>
</evidence>
<dbReference type="KEGG" id="psin:CAK95_01285"/>
<evidence type="ECO:0000256" key="1">
    <source>
        <dbReference type="SAM" id="Phobius"/>
    </source>
</evidence>
<feature type="transmembrane region" description="Helical" evidence="1">
    <location>
        <begin position="52"/>
        <end position="73"/>
    </location>
</feature>
<dbReference type="InterPro" id="IPR014546">
    <property type="entry name" value="UCP028440_lipidA_biosyn"/>
</dbReference>
<proteinExistence type="predicted"/>
<keyword evidence="1" id="KW-0472">Membrane</keyword>
<keyword evidence="1" id="KW-1133">Transmembrane helix</keyword>
<name>A0A1W6ZZ83_9HYPH</name>
<evidence type="ECO:0000259" key="2">
    <source>
        <dbReference type="SMART" id="SM01259"/>
    </source>
</evidence>
<organism evidence="3 4">
    <name type="scientific">Pseudorhodoplanes sinuspersici</name>
    <dbReference type="NCBI Taxonomy" id="1235591"/>
    <lineage>
        <taxon>Bacteria</taxon>
        <taxon>Pseudomonadati</taxon>
        <taxon>Pseudomonadota</taxon>
        <taxon>Alphaproteobacteria</taxon>
        <taxon>Hyphomicrobiales</taxon>
        <taxon>Pseudorhodoplanes</taxon>
    </lineage>
</organism>
<reference evidence="3 4" key="1">
    <citation type="submission" date="2017-05" db="EMBL/GenBank/DDBJ databases">
        <title>Full genome sequence of Pseudorhodoplanes sinuspersici.</title>
        <authorList>
            <person name="Dastgheib S.M.M."/>
            <person name="Shavandi M."/>
            <person name="Tirandaz H."/>
        </authorList>
    </citation>
    <scope>NUCLEOTIDE SEQUENCE [LARGE SCALE GENOMIC DNA]</scope>
    <source>
        <strain evidence="3 4">RIPI110</strain>
    </source>
</reference>
<dbReference type="Gene3D" id="1.20.1280.290">
    <property type="match status" value="1"/>
</dbReference>
<dbReference type="SMART" id="SM01259">
    <property type="entry name" value="LAB_N"/>
    <property type="match status" value="1"/>
</dbReference>
<dbReference type="STRING" id="1235591.CAK95_01285"/>
<dbReference type="GO" id="GO:0016020">
    <property type="term" value="C:membrane"/>
    <property type="evidence" value="ECO:0007669"/>
    <property type="project" value="GOC"/>
</dbReference>
<dbReference type="GO" id="GO:0008915">
    <property type="term" value="F:lipid-A-disaccharide synthase activity"/>
    <property type="evidence" value="ECO:0007669"/>
    <property type="project" value="InterPro"/>
</dbReference>
<dbReference type="PIRSF" id="PIRSF028440">
    <property type="entry name" value="UCP_LAB_N"/>
    <property type="match status" value="1"/>
</dbReference>
<feature type="domain" description="Lipid A biosynthesis N-terminal" evidence="2">
    <location>
        <begin position="26"/>
        <end position="97"/>
    </location>
</feature>
<protein>
    <recommendedName>
        <fullName evidence="2">Lipid A biosynthesis N-terminal domain-containing protein</fullName>
    </recommendedName>
</protein>
<feature type="transmembrane region" description="Helical" evidence="1">
    <location>
        <begin position="79"/>
        <end position="99"/>
    </location>
</feature>
<dbReference type="Pfam" id="PF07578">
    <property type="entry name" value="LAB_N"/>
    <property type="match status" value="1"/>
</dbReference>
<dbReference type="GO" id="GO:0009245">
    <property type="term" value="P:lipid A biosynthetic process"/>
    <property type="evidence" value="ECO:0007669"/>
    <property type="project" value="InterPro"/>
</dbReference>
<evidence type="ECO:0000313" key="4">
    <source>
        <dbReference type="Proteomes" id="UP000194137"/>
    </source>
</evidence>
<accession>A0A1W6ZZ83</accession>
<keyword evidence="1" id="KW-0812">Transmembrane</keyword>
<keyword evidence="4" id="KW-1185">Reference proteome</keyword>
<dbReference type="EMBL" id="CP021112">
    <property type="protein sequence ID" value="ARQ02692.1"/>
    <property type="molecule type" value="Genomic_DNA"/>
</dbReference>
<dbReference type="InterPro" id="IPR011499">
    <property type="entry name" value="Lipid_A_biosynth_N"/>
</dbReference>
<feature type="transmembrane region" description="Helical" evidence="1">
    <location>
        <begin position="20"/>
        <end position="40"/>
    </location>
</feature>
<gene>
    <name evidence="3" type="ORF">CAK95_01285</name>
</gene>
<dbReference type="AlphaFoldDB" id="A0A1W6ZZ83"/>
<dbReference type="Proteomes" id="UP000194137">
    <property type="component" value="Chromosome"/>
</dbReference>
<sequence length="104" mass="11835">MVDLLQIIGTYMQDVFVRNLDVWVVVGVVAQAFFTARFAVQWIASERAGRSVIPTAFWLLSLAGGAMLLIYALHRKDPVFVAGQTFGFFIYLRNVYFVIRESRV</sequence>